<keyword evidence="4" id="KW-1185">Reference proteome</keyword>
<sequence>MDPVFLAALAEFWWIAPTAVGAGAVGWIGVRHQRAENARRLEYEAARSDLRAARAEGTKARVTVKVARAELARSQAERAAGRASSADVAAARRELQRAEREYRAAGAGVRSYRAQVSAARAVLPTTTTSDPSTLPVGRLMASHDTVIARWLDYETDPAKLIAFPAMSDARQPLTADFLTASATAHDLRPASARARMTTTDFAAYRDAVRGLEQSFNAAEERAWQLARSSGSIPPDAEPHPTPPAPTLQWTEFAQNAISKGADALARAAEVARQAASSHQRGDAGSAAPPASARPWQKPQPTPPAAAAPQPERRTPAPTPPAQPAAPPADAAAAPRPGEPAPTTPAEPPVTRQPERPDPEPQAPAGPRPAPKTWPIPSRTQGRVRRPEGTGSDG</sequence>
<gene>
    <name evidence="3" type="ORF">BKA10_002343</name>
</gene>
<protein>
    <submittedName>
        <fullName evidence="3">Uncharacterized protein</fullName>
    </submittedName>
</protein>
<feature type="compositionally biased region" description="Pro residues" evidence="2">
    <location>
        <begin position="359"/>
        <end position="373"/>
    </location>
</feature>
<name>A0AA40VMK7_9MICO</name>
<organism evidence="3 4">
    <name type="scientific">Microbacterium invictum</name>
    <dbReference type="NCBI Taxonomy" id="515415"/>
    <lineage>
        <taxon>Bacteria</taxon>
        <taxon>Bacillati</taxon>
        <taxon>Actinomycetota</taxon>
        <taxon>Actinomycetes</taxon>
        <taxon>Micrococcales</taxon>
        <taxon>Microbacteriaceae</taxon>
        <taxon>Microbacterium</taxon>
    </lineage>
</organism>
<dbReference type="AlphaFoldDB" id="A0AA40VMK7"/>
<evidence type="ECO:0000313" key="4">
    <source>
        <dbReference type="Proteomes" id="UP000549113"/>
    </source>
</evidence>
<dbReference type="Proteomes" id="UP000549113">
    <property type="component" value="Unassembled WGS sequence"/>
</dbReference>
<dbReference type="EMBL" id="JACIFH010000001">
    <property type="protein sequence ID" value="MBB4140549.1"/>
    <property type="molecule type" value="Genomic_DNA"/>
</dbReference>
<proteinExistence type="predicted"/>
<feature type="compositionally biased region" description="Low complexity" evidence="2">
    <location>
        <begin position="282"/>
        <end position="293"/>
    </location>
</feature>
<keyword evidence="1" id="KW-0175">Coiled coil</keyword>
<accession>A0AA40VMK7</accession>
<dbReference type="RefSeq" id="WP_183500069.1">
    <property type="nucleotide sequence ID" value="NZ_BAABCO010000004.1"/>
</dbReference>
<reference evidence="3 4" key="1">
    <citation type="submission" date="2020-08" db="EMBL/GenBank/DDBJ databases">
        <title>Sequencing the genomes of 1000 actinobacteria strains.</title>
        <authorList>
            <person name="Klenk H.-P."/>
        </authorList>
    </citation>
    <scope>NUCLEOTIDE SEQUENCE [LARGE SCALE GENOMIC DNA]</scope>
    <source>
        <strain evidence="3 4">DSM 19600</strain>
    </source>
</reference>
<evidence type="ECO:0000313" key="3">
    <source>
        <dbReference type="EMBL" id="MBB4140549.1"/>
    </source>
</evidence>
<evidence type="ECO:0000256" key="1">
    <source>
        <dbReference type="SAM" id="Coils"/>
    </source>
</evidence>
<feature type="region of interest" description="Disordered" evidence="2">
    <location>
        <begin position="269"/>
        <end position="393"/>
    </location>
</feature>
<comment type="caution">
    <text evidence="3">The sequence shown here is derived from an EMBL/GenBank/DDBJ whole genome shotgun (WGS) entry which is preliminary data.</text>
</comment>
<feature type="compositionally biased region" description="Pro residues" evidence="2">
    <location>
        <begin position="336"/>
        <end position="347"/>
    </location>
</feature>
<evidence type="ECO:0000256" key="2">
    <source>
        <dbReference type="SAM" id="MobiDB-lite"/>
    </source>
</evidence>
<feature type="coiled-coil region" evidence="1">
    <location>
        <begin position="81"/>
        <end position="108"/>
    </location>
</feature>
<feature type="region of interest" description="Disordered" evidence="2">
    <location>
        <begin position="225"/>
        <end position="247"/>
    </location>
</feature>
<feature type="compositionally biased region" description="Pro residues" evidence="2">
    <location>
        <begin position="316"/>
        <end position="326"/>
    </location>
</feature>